<dbReference type="AlphaFoldDB" id="A0AAY5KP54"/>
<keyword evidence="8" id="KW-1015">Disulfide bond</keyword>
<evidence type="ECO:0000256" key="12">
    <source>
        <dbReference type="RuleBase" id="RU000688"/>
    </source>
</evidence>
<feature type="domain" description="G-protein coupled receptors family 1 profile" evidence="15">
    <location>
        <begin position="40"/>
        <end position="368"/>
    </location>
</feature>
<keyword evidence="6 12" id="KW-0297">G-protein coupled receptor</keyword>
<reference evidence="16 17" key="1">
    <citation type="submission" date="2020-02" db="EMBL/GenBank/DDBJ databases">
        <title>Esox lucius (northern pike) genome, fEsoLuc1, primary haplotype.</title>
        <authorList>
            <person name="Myers G."/>
            <person name="Karagic N."/>
            <person name="Meyer A."/>
            <person name="Pippel M."/>
            <person name="Reichard M."/>
            <person name="Winkler S."/>
            <person name="Tracey A."/>
            <person name="Sims Y."/>
            <person name="Howe K."/>
            <person name="Rhie A."/>
            <person name="Formenti G."/>
            <person name="Durbin R."/>
            <person name="Fedrigo O."/>
            <person name="Jarvis E.D."/>
        </authorList>
    </citation>
    <scope>NUCLEOTIDE SEQUENCE [LARGE SCALE GENOMIC DNA]</scope>
</reference>
<feature type="transmembrane region" description="Helical" evidence="14">
    <location>
        <begin position="311"/>
        <end position="332"/>
    </location>
</feature>
<keyword evidence="9 12" id="KW-0675">Receptor</keyword>
<keyword evidence="10 12" id="KW-0807">Transducer</keyword>
<evidence type="ECO:0000256" key="7">
    <source>
        <dbReference type="ARBA" id="ARBA00023136"/>
    </source>
</evidence>
<evidence type="ECO:0000256" key="10">
    <source>
        <dbReference type="ARBA" id="ARBA00023224"/>
    </source>
</evidence>
<dbReference type="PROSITE" id="PS00237">
    <property type="entry name" value="G_PROTEIN_RECEP_F1_1"/>
    <property type="match status" value="1"/>
</dbReference>
<keyword evidence="5 14" id="KW-1133">Transmembrane helix</keyword>
<dbReference type="PRINTS" id="PR00237">
    <property type="entry name" value="GPCRRHODOPSN"/>
</dbReference>
<comment type="similarity">
    <text evidence="12">Belongs to the G-protein coupled receptor 1 family.</text>
</comment>
<accession>A0AAY5KP54</accession>
<reference evidence="16" key="2">
    <citation type="submission" date="2025-08" db="UniProtKB">
        <authorList>
            <consortium name="Ensembl"/>
        </authorList>
    </citation>
    <scope>IDENTIFICATION</scope>
</reference>
<dbReference type="Pfam" id="PF00001">
    <property type="entry name" value="7tm_1"/>
    <property type="match status" value="1"/>
</dbReference>
<gene>
    <name evidence="16" type="primary">ADRA2B</name>
</gene>
<dbReference type="InterPro" id="IPR017452">
    <property type="entry name" value="GPCR_Rhodpsn_7TM"/>
</dbReference>
<dbReference type="Ensembl" id="ENSELUT00000098434.1">
    <property type="protein sequence ID" value="ENSELUP00000088247.1"/>
    <property type="gene ID" value="ENSELUG00000005695.3"/>
</dbReference>
<dbReference type="SUPFAM" id="SSF81321">
    <property type="entry name" value="Family A G protein-coupled receptor-like"/>
    <property type="match status" value="1"/>
</dbReference>
<evidence type="ECO:0000256" key="1">
    <source>
        <dbReference type="ARBA" id="ARBA00004651"/>
    </source>
</evidence>
<dbReference type="GO" id="GO:0004938">
    <property type="term" value="F:alpha2-adrenergic receptor activity"/>
    <property type="evidence" value="ECO:0007669"/>
    <property type="project" value="TreeGrafter"/>
</dbReference>
<sequence>LVSSGPAHNNQTVRTPPYSPEATALFATAITLMMILTIVGNILVIIAVLTSRSLRSPQNLFLVSLAAADILVATLIIPFSLANELQGFWAFRSLWCEIYLALDVFFCTSSIAHLCAISLDRYLSVSRPVSYGAQRTPARIKAAIVVVWLLSAVISFPPLLPLDKSKGGEEVCELNSEPWYILYSTIGSFFAPCLIMIGVYVRIYQIAKQHTRCPPGEKPNPNNSPGSTLSRGEKQRDTTNDDSYSSGSEAEAETRGRVIGKRRGGKSLFKKNGVSKSGSARLTIISLSSLTSQKATAMSRRKAMVNREKRFTFVLAVVIGVFVICWFPFFLSYSLKAICPETCTIPKPLFKFFFWIGYCNSCLNPVIYTIFNQDFRKAFKKILCRDTKGTFF</sequence>
<evidence type="ECO:0000256" key="9">
    <source>
        <dbReference type="ARBA" id="ARBA00023170"/>
    </source>
</evidence>
<evidence type="ECO:0000256" key="13">
    <source>
        <dbReference type="SAM" id="MobiDB-lite"/>
    </source>
</evidence>
<dbReference type="InterPro" id="IPR002233">
    <property type="entry name" value="ADR_fam"/>
</dbReference>
<evidence type="ECO:0000256" key="8">
    <source>
        <dbReference type="ARBA" id="ARBA00023157"/>
    </source>
</evidence>
<proteinExistence type="inferred from homology"/>
<keyword evidence="4 12" id="KW-0812">Transmembrane</keyword>
<evidence type="ECO:0000256" key="14">
    <source>
        <dbReference type="SAM" id="Phobius"/>
    </source>
</evidence>
<feature type="transmembrane region" description="Helical" evidence="14">
    <location>
        <begin position="60"/>
        <end position="79"/>
    </location>
</feature>
<dbReference type="CDD" id="cd15321">
    <property type="entry name" value="7tmA_alpha2B_AR"/>
    <property type="match status" value="1"/>
</dbReference>
<feature type="transmembrane region" description="Helical" evidence="14">
    <location>
        <begin position="352"/>
        <end position="371"/>
    </location>
</feature>
<evidence type="ECO:0000256" key="6">
    <source>
        <dbReference type="ARBA" id="ARBA00023040"/>
    </source>
</evidence>
<protein>
    <recommendedName>
        <fullName evidence="2">Alpha-2B adrenergic receptor</fullName>
    </recommendedName>
    <alternativeName>
        <fullName evidence="11">Alpha-2B adrenoreceptor</fullName>
    </alternativeName>
</protein>
<dbReference type="Proteomes" id="UP000265140">
    <property type="component" value="Chromosome 14"/>
</dbReference>
<organism evidence="16 17">
    <name type="scientific">Esox lucius</name>
    <name type="common">Northern pike</name>
    <dbReference type="NCBI Taxonomy" id="8010"/>
    <lineage>
        <taxon>Eukaryota</taxon>
        <taxon>Metazoa</taxon>
        <taxon>Chordata</taxon>
        <taxon>Craniata</taxon>
        <taxon>Vertebrata</taxon>
        <taxon>Euteleostomi</taxon>
        <taxon>Actinopterygii</taxon>
        <taxon>Neopterygii</taxon>
        <taxon>Teleostei</taxon>
        <taxon>Protacanthopterygii</taxon>
        <taxon>Esociformes</taxon>
        <taxon>Esocidae</taxon>
        <taxon>Esox</taxon>
    </lineage>
</organism>
<dbReference type="GeneTree" id="ENSGT00940000161915"/>
<reference evidence="16" key="3">
    <citation type="submission" date="2025-09" db="UniProtKB">
        <authorList>
            <consortium name="Ensembl"/>
        </authorList>
    </citation>
    <scope>IDENTIFICATION</scope>
</reference>
<feature type="transmembrane region" description="Helical" evidence="14">
    <location>
        <begin position="180"/>
        <end position="201"/>
    </location>
</feature>
<evidence type="ECO:0000313" key="17">
    <source>
        <dbReference type="Proteomes" id="UP000265140"/>
    </source>
</evidence>
<dbReference type="GO" id="GO:0005886">
    <property type="term" value="C:plasma membrane"/>
    <property type="evidence" value="ECO:0007669"/>
    <property type="project" value="UniProtKB-SubCell"/>
</dbReference>
<evidence type="ECO:0000259" key="15">
    <source>
        <dbReference type="PROSITE" id="PS50262"/>
    </source>
</evidence>
<dbReference type="PROSITE" id="PS50262">
    <property type="entry name" value="G_PROTEIN_RECEP_F1_2"/>
    <property type="match status" value="1"/>
</dbReference>
<dbReference type="SMART" id="SM01381">
    <property type="entry name" value="7TM_GPCR_Srsx"/>
    <property type="match status" value="1"/>
</dbReference>
<dbReference type="PRINTS" id="PR01103">
    <property type="entry name" value="ADRENERGICR"/>
</dbReference>
<dbReference type="PANTHER" id="PTHR24248">
    <property type="entry name" value="ADRENERGIC RECEPTOR-RELATED G-PROTEIN COUPLED RECEPTOR"/>
    <property type="match status" value="1"/>
</dbReference>
<keyword evidence="3" id="KW-1003">Cell membrane</keyword>
<keyword evidence="7 14" id="KW-0472">Membrane</keyword>
<dbReference type="PANTHER" id="PTHR24248:SF130">
    <property type="entry name" value="ALPHA-2B ADRENERGIC RECEPTOR"/>
    <property type="match status" value="1"/>
</dbReference>
<feature type="transmembrane region" description="Helical" evidence="14">
    <location>
        <begin position="140"/>
        <end position="160"/>
    </location>
</feature>
<keyword evidence="17" id="KW-1185">Reference proteome</keyword>
<dbReference type="InterPro" id="IPR000276">
    <property type="entry name" value="GPCR_Rhodpsn"/>
</dbReference>
<dbReference type="FunFam" id="1.20.1070.10:FF:000100">
    <property type="entry name" value="alpha-2B adrenergic receptor"/>
    <property type="match status" value="1"/>
</dbReference>
<feature type="region of interest" description="Disordered" evidence="13">
    <location>
        <begin position="211"/>
        <end position="258"/>
    </location>
</feature>
<name>A0AAY5KP54_ESOLU</name>
<dbReference type="GO" id="GO:0051379">
    <property type="term" value="F:epinephrine binding"/>
    <property type="evidence" value="ECO:0007669"/>
    <property type="project" value="TreeGrafter"/>
</dbReference>
<feature type="transmembrane region" description="Helical" evidence="14">
    <location>
        <begin position="24"/>
        <end position="48"/>
    </location>
</feature>
<feature type="transmembrane region" description="Helical" evidence="14">
    <location>
        <begin position="99"/>
        <end position="119"/>
    </location>
</feature>
<dbReference type="GO" id="GO:0071881">
    <property type="term" value="P:adenylate cyclase-inhibiting adrenergic receptor signaling pathway"/>
    <property type="evidence" value="ECO:0007669"/>
    <property type="project" value="UniProtKB-ARBA"/>
</dbReference>
<dbReference type="Gene3D" id="1.20.1070.10">
    <property type="entry name" value="Rhodopsin 7-helix transmembrane proteins"/>
    <property type="match status" value="1"/>
</dbReference>
<evidence type="ECO:0000256" key="3">
    <source>
        <dbReference type="ARBA" id="ARBA00022475"/>
    </source>
</evidence>
<evidence type="ECO:0000256" key="4">
    <source>
        <dbReference type="ARBA" id="ARBA00022692"/>
    </source>
</evidence>
<comment type="subcellular location">
    <subcellularLocation>
        <location evidence="1">Cell membrane</location>
        <topology evidence="1">Multi-pass membrane protein</topology>
    </subcellularLocation>
</comment>
<feature type="compositionally biased region" description="Polar residues" evidence="13">
    <location>
        <begin position="220"/>
        <end position="230"/>
    </location>
</feature>
<evidence type="ECO:0000256" key="11">
    <source>
        <dbReference type="ARBA" id="ARBA00031735"/>
    </source>
</evidence>
<evidence type="ECO:0000313" key="16">
    <source>
        <dbReference type="Ensembl" id="ENSELUP00000088247.1"/>
    </source>
</evidence>
<evidence type="ECO:0000256" key="5">
    <source>
        <dbReference type="ARBA" id="ARBA00022989"/>
    </source>
</evidence>
<evidence type="ECO:0000256" key="2">
    <source>
        <dbReference type="ARBA" id="ARBA00019305"/>
    </source>
</evidence>